<comment type="caution">
    <text evidence="3">The sequence shown here is derived from an EMBL/GenBank/DDBJ whole genome shotgun (WGS) entry which is preliminary data.</text>
</comment>
<dbReference type="EMBL" id="LKEA01000034">
    <property type="protein sequence ID" value="ROV95960.1"/>
    <property type="molecule type" value="Genomic_DNA"/>
</dbReference>
<evidence type="ECO:0000313" key="3">
    <source>
        <dbReference type="EMBL" id="ROV95960.1"/>
    </source>
</evidence>
<keyword evidence="4" id="KW-1185">Reference proteome</keyword>
<evidence type="ECO:0000256" key="1">
    <source>
        <dbReference type="SAM" id="MobiDB-lite"/>
    </source>
</evidence>
<dbReference type="OrthoDB" id="4405280at2759"/>
<dbReference type="Pfam" id="PF21959">
    <property type="entry name" value="DUF6923"/>
    <property type="match status" value="1"/>
</dbReference>
<gene>
    <name evidence="3" type="ORF">VMCG_08029</name>
</gene>
<dbReference type="STRING" id="356882.A0A423VY64"/>
<dbReference type="Proteomes" id="UP000283895">
    <property type="component" value="Unassembled WGS sequence"/>
</dbReference>
<feature type="region of interest" description="Disordered" evidence="1">
    <location>
        <begin position="277"/>
        <end position="297"/>
    </location>
</feature>
<feature type="domain" description="DUF6923" evidence="2">
    <location>
        <begin position="11"/>
        <end position="254"/>
    </location>
</feature>
<evidence type="ECO:0000259" key="2">
    <source>
        <dbReference type="Pfam" id="PF21959"/>
    </source>
</evidence>
<name>A0A423VY64_9PEZI</name>
<protein>
    <recommendedName>
        <fullName evidence="2">DUF6923 domain-containing protein</fullName>
    </recommendedName>
</protein>
<proteinExistence type="predicted"/>
<evidence type="ECO:0000313" key="4">
    <source>
        <dbReference type="Proteomes" id="UP000283895"/>
    </source>
</evidence>
<organism evidence="3 4">
    <name type="scientific">Cytospora schulzeri</name>
    <dbReference type="NCBI Taxonomy" id="448051"/>
    <lineage>
        <taxon>Eukaryota</taxon>
        <taxon>Fungi</taxon>
        <taxon>Dikarya</taxon>
        <taxon>Ascomycota</taxon>
        <taxon>Pezizomycotina</taxon>
        <taxon>Sordariomycetes</taxon>
        <taxon>Sordariomycetidae</taxon>
        <taxon>Diaporthales</taxon>
        <taxon>Cytosporaceae</taxon>
        <taxon>Cytospora</taxon>
    </lineage>
</organism>
<dbReference type="InterPro" id="IPR054215">
    <property type="entry name" value="DUF6923"/>
</dbReference>
<sequence length="297" mass="31480">MCDGTAYESVSNNLYSLSLGTTGSSNLITANLPAGVNALAFHPQDNFLYAVTQTLSKGASVVRIGQNGISNAVPNSNIPQFNASATSPYMASGDIDNNFSYWIAYNSGQNWVQIDLNNASPTYGQVIGSGIASGLSTNIAVSDWAYIPTYPNRLYTLGGQVSQAGVYTTYLLFFDLISKSWSTVFTYTPASGGTSGKAQWGAVYSTSDGYLYATENNSGGIYKVSITSPGLMNYLTSAVSQGIVGGSNDGARCMNGPITVTKKRTVDSDVKFAKLPRGGLDTQRLSRKKDQRNSRAG</sequence>
<accession>A0A423VY64</accession>
<dbReference type="SUPFAM" id="SSF75011">
    <property type="entry name" value="3-carboxy-cis,cis-mucoante lactonizing enzyme"/>
    <property type="match status" value="1"/>
</dbReference>
<dbReference type="AlphaFoldDB" id="A0A423VY64"/>
<reference evidence="3 4" key="1">
    <citation type="submission" date="2015-09" db="EMBL/GenBank/DDBJ databases">
        <title>Host preference determinants of Valsa canker pathogens revealed by comparative genomics.</title>
        <authorList>
            <person name="Yin Z."/>
            <person name="Huang L."/>
        </authorList>
    </citation>
    <scope>NUCLEOTIDE SEQUENCE [LARGE SCALE GENOMIC DNA]</scope>
    <source>
        <strain evidence="3 4">03-1</strain>
    </source>
</reference>